<dbReference type="Proteomes" id="UP001163336">
    <property type="component" value="Chromosome"/>
</dbReference>
<name>A0ABN6TBP6_9BURK</name>
<accession>A0ABN6TBP6</accession>
<keyword evidence="3" id="KW-1185">Reference proteome</keyword>
<feature type="region of interest" description="Disordered" evidence="1">
    <location>
        <begin position="46"/>
        <end position="86"/>
    </location>
</feature>
<protein>
    <submittedName>
        <fullName evidence="2">Uncharacterized protein</fullName>
    </submittedName>
</protein>
<organism evidence="2 3">
    <name type="scientific">Massilia varians</name>
    <dbReference type="NCBI Taxonomy" id="457921"/>
    <lineage>
        <taxon>Bacteria</taxon>
        <taxon>Pseudomonadati</taxon>
        <taxon>Pseudomonadota</taxon>
        <taxon>Betaproteobacteria</taxon>
        <taxon>Burkholderiales</taxon>
        <taxon>Oxalobacteraceae</taxon>
        <taxon>Telluria group</taxon>
        <taxon>Massilia</taxon>
    </lineage>
</organism>
<evidence type="ECO:0000313" key="2">
    <source>
        <dbReference type="EMBL" id="BDT59086.1"/>
    </source>
</evidence>
<sequence>MVNPRKSLRGRASHARSLVEQAQRCGCTGWLGFGFDYADWRRGGRCGPSGMKPATRGEGDTSTASEPSKLGRAEKADGGATAPAQTAEQALQDECAFFAMPDADALSSAAALASWAAWAACSPS</sequence>
<gene>
    <name evidence="2" type="ORF">MasN3_25800</name>
</gene>
<proteinExistence type="predicted"/>
<dbReference type="EMBL" id="AP026966">
    <property type="protein sequence ID" value="BDT59086.1"/>
    <property type="molecule type" value="Genomic_DNA"/>
</dbReference>
<reference evidence="2" key="1">
    <citation type="submission" date="2022-11" db="EMBL/GenBank/DDBJ databases">
        <title>Isolation and characterization of PLA-degrading bacterium Massilia sp. from Antarctic soil.</title>
        <authorList>
            <person name="Sato K."/>
            <person name="Gomez-Fuentes C."/>
            <person name="Ahmad S.A."/>
            <person name="Zulkharnain A."/>
        </authorList>
    </citation>
    <scope>NUCLEOTIDE SEQUENCE</scope>
    <source>
        <strain evidence="2">N-3</strain>
    </source>
</reference>
<evidence type="ECO:0000256" key="1">
    <source>
        <dbReference type="SAM" id="MobiDB-lite"/>
    </source>
</evidence>
<evidence type="ECO:0000313" key="3">
    <source>
        <dbReference type="Proteomes" id="UP001163336"/>
    </source>
</evidence>